<evidence type="ECO:0000313" key="4">
    <source>
        <dbReference type="Proteomes" id="UP000239757"/>
    </source>
</evidence>
<dbReference type="InterPro" id="IPR001878">
    <property type="entry name" value="Znf_CCHC"/>
</dbReference>
<name>A0A2P5XD24_GOSBA</name>
<gene>
    <name evidence="3" type="ORF">GOBAR_AA19431</name>
</gene>
<dbReference type="GO" id="GO:0003676">
    <property type="term" value="F:nucleic acid binding"/>
    <property type="evidence" value="ECO:0007669"/>
    <property type="project" value="InterPro"/>
</dbReference>
<dbReference type="InterPro" id="IPR040256">
    <property type="entry name" value="At4g02000-like"/>
</dbReference>
<proteinExistence type="predicted"/>
<evidence type="ECO:0000313" key="3">
    <source>
        <dbReference type="EMBL" id="PPS01234.1"/>
    </source>
</evidence>
<dbReference type="EMBL" id="KZ665144">
    <property type="protein sequence ID" value="PPS01234.1"/>
    <property type="molecule type" value="Genomic_DNA"/>
</dbReference>
<accession>A0A2P5XD24</accession>
<dbReference type="InterPro" id="IPR025558">
    <property type="entry name" value="DUF4283"/>
</dbReference>
<dbReference type="OrthoDB" id="996998at2759"/>
<sequence>MDDRKVLRSDLGAKDDRKEIAFLEEELIHLSVKSSVVDPSEKPTLICSVWKRKNYNPDSLRAQVRSIWKTKKKFEIMIAGQNLFKIIFEDEEDLEQIMNGRPWFFHKQLIIFDRLKKSVERNKIRLVSSPFWLKVGPCLPECDRKDLMHVVGSTFGGIIHSEIKEKVWFPFKYECLPTFCFGCGHMGHGIKDCLMLLEGDRGKAEDELPYSVALKAESSALGRKSLLLGSLQKKIIKQCYYIGEEVAGKVDDVLIDSVQ</sequence>
<dbReference type="PANTHER" id="PTHR31286">
    <property type="entry name" value="GLYCINE-RICH CELL WALL STRUCTURAL PROTEIN 1.8-LIKE"/>
    <property type="match status" value="1"/>
</dbReference>
<reference evidence="3 4" key="1">
    <citation type="submission" date="2015-01" db="EMBL/GenBank/DDBJ databases">
        <title>Genome of allotetraploid Gossypium barbadense reveals genomic plasticity and fiber elongation in cotton evolution.</title>
        <authorList>
            <person name="Chen X."/>
            <person name="Liu X."/>
            <person name="Zhao B."/>
            <person name="Zheng H."/>
            <person name="Hu Y."/>
            <person name="Lu G."/>
            <person name="Yang C."/>
            <person name="Chen J."/>
            <person name="Shan C."/>
            <person name="Zhang L."/>
            <person name="Zhou Y."/>
            <person name="Wang L."/>
            <person name="Guo W."/>
            <person name="Bai Y."/>
            <person name="Ruan J."/>
            <person name="Shangguan X."/>
            <person name="Mao Y."/>
            <person name="Jiang J."/>
            <person name="Zhu Y."/>
            <person name="Lei J."/>
            <person name="Kang H."/>
            <person name="Chen S."/>
            <person name="He X."/>
            <person name="Wang R."/>
            <person name="Wang Y."/>
            <person name="Chen J."/>
            <person name="Wang L."/>
            <person name="Yu S."/>
            <person name="Wang B."/>
            <person name="Wei J."/>
            <person name="Song S."/>
            <person name="Lu X."/>
            <person name="Gao Z."/>
            <person name="Gu W."/>
            <person name="Deng X."/>
            <person name="Ma D."/>
            <person name="Wang S."/>
            <person name="Liang W."/>
            <person name="Fang L."/>
            <person name="Cai C."/>
            <person name="Zhu X."/>
            <person name="Zhou B."/>
            <person name="Zhang Y."/>
            <person name="Chen Z."/>
            <person name="Xu S."/>
            <person name="Zhu R."/>
            <person name="Wang S."/>
            <person name="Zhang T."/>
            <person name="Zhao G."/>
        </authorList>
    </citation>
    <scope>NUCLEOTIDE SEQUENCE [LARGE SCALE GENOMIC DNA]</scope>
    <source>
        <strain evidence="4">cv. Xinhai21</strain>
        <tissue evidence="3">Leaf</tissue>
    </source>
</reference>
<keyword evidence="1" id="KW-0479">Metal-binding</keyword>
<dbReference type="AlphaFoldDB" id="A0A2P5XD24"/>
<evidence type="ECO:0000256" key="1">
    <source>
        <dbReference type="PROSITE-ProRule" id="PRU00047"/>
    </source>
</evidence>
<dbReference type="PANTHER" id="PTHR31286:SF167">
    <property type="entry name" value="OS09G0268800 PROTEIN"/>
    <property type="match status" value="1"/>
</dbReference>
<feature type="domain" description="CCHC-type" evidence="2">
    <location>
        <begin position="180"/>
        <end position="193"/>
    </location>
</feature>
<keyword evidence="1" id="KW-0863">Zinc-finger</keyword>
<dbReference type="Proteomes" id="UP000239757">
    <property type="component" value="Unassembled WGS sequence"/>
</dbReference>
<evidence type="ECO:0000259" key="2">
    <source>
        <dbReference type="PROSITE" id="PS50158"/>
    </source>
</evidence>
<dbReference type="InterPro" id="IPR025836">
    <property type="entry name" value="Zn_knuckle_CX2CX4HX4C"/>
</dbReference>
<organism evidence="3 4">
    <name type="scientific">Gossypium barbadense</name>
    <name type="common">Sea Island cotton</name>
    <name type="synonym">Hibiscus barbadensis</name>
    <dbReference type="NCBI Taxonomy" id="3634"/>
    <lineage>
        <taxon>Eukaryota</taxon>
        <taxon>Viridiplantae</taxon>
        <taxon>Streptophyta</taxon>
        <taxon>Embryophyta</taxon>
        <taxon>Tracheophyta</taxon>
        <taxon>Spermatophyta</taxon>
        <taxon>Magnoliopsida</taxon>
        <taxon>eudicotyledons</taxon>
        <taxon>Gunneridae</taxon>
        <taxon>Pentapetalae</taxon>
        <taxon>rosids</taxon>
        <taxon>malvids</taxon>
        <taxon>Malvales</taxon>
        <taxon>Malvaceae</taxon>
        <taxon>Malvoideae</taxon>
        <taxon>Gossypium</taxon>
    </lineage>
</organism>
<keyword evidence="1" id="KW-0862">Zinc</keyword>
<dbReference type="Pfam" id="PF14111">
    <property type="entry name" value="DUF4283"/>
    <property type="match status" value="1"/>
</dbReference>
<protein>
    <recommendedName>
        <fullName evidence="2">CCHC-type domain-containing protein</fullName>
    </recommendedName>
</protein>
<dbReference type="Pfam" id="PF14392">
    <property type="entry name" value="zf-CCHC_4"/>
    <property type="match status" value="1"/>
</dbReference>
<dbReference type="PROSITE" id="PS50158">
    <property type="entry name" value="ZF_CCHC"/>
    <property type="match status" value="1"/>
</dbReference>
<dbReference type="GO" id="GO:0008270">
    <property type="term" value="F:zinc ion binding"/>
    <property type="evidence" value="ECO:0007669"/>
    <property type="project" value="UniProtKB-KW"/>
</dbReference>